<evidence type="ECO:0000259" key="4">
    <source>
        <dbReference type="PROSITE" id="PS51077"/>
    </source>
</evidence>
<evidence type="ECO:0000313" key="6">
    <source>
        <dbReference type="EMBL" id="NHN54515.1"/>
    </source>
</evidence>
<keyword evidence="2" id="KW-0238">DNA-binding</keyword>
<dbReference type="Gene3D" id="3.30.450.40">
    <property type="match status" value="1"/>
</dbReference>
<dbReference type="Gene3D" id="1.10.10.10">
    <property type="entry name" value="Winged helix-like DNA-binding domain superfamily/Winged helix DNA-binding domain"/>
    <property type="match status" value="1"/>
</dbReference>
<evidence type="ECO:0000259" key="5">
    <source>
        <dbReference type="PROSITE" id="PS51078"/>
    </source>
</evidence>
<organism evidence="6 7">
    <name type="scientific">Metallococcus carri</name>
    <dbReference type="NCBI Taxonomy" id="1656884"/>
    <lineage>
        <taxon>Bacteria</taxon>
        <taxon>Bacillati</taxon>
        <taxon>Actinomycetota</taxon>
        <taxon>Actinomycetes</taxon>
        <taxon>Micrococcales</taxon>
        <taxon>Dermacoccaceae</taxon>
        <taxon>Metallococcus</taxon>
    </lineage>
</organism>
<keyword evidence="3" id="KW-0804">Transcription</keyword>
<dbReference type="AlphaFoldDB" id="A0A967AZ68"/>
<dbReference type="GO" id="GO:0003700">
    <property type="term" value="F:DNA-binding transcription factor activity"/>
    <property type="evidence" value="ECO:0007669"/>
    <property type="project" value="TreeGrafter"/>
</dbReference>
<feature type="domain" description="HTH iclR-type" evidence="4">
    <location>
        <begin position="6"/>
        <end position="69"/>
    </location>
</feature>
<dbReference type="GO" id="GO:0003677">
    <property type="term" value="F:DNA binding"/>
    <property type="evidence" value="ECO:0007669"/>
    <property type="project" value="UniProtKB-KW"/>
</dbReference>
<dbReference type="SUPFAM" id="SSF55781">
    <property type="entry name" value="GAF domain-like"/>
    <property type="match status" value="1"/>
</dbReference>
<keyword evidence="7" id="KW-1185">Reference proteome</keyword>
<evidence type="ECO:0000256" key="3">
    <source>
        <dbReference type="ARBA" id="ARBA00023163"/>
    </source>
</evidence>
<keyword evidence="1" id="KW-0805">Transcription regulation</keyword>
<dbReference type="SUPFAM" id="SSF46785">
    <property type="entry name" value="Winged helix' DNA-binding domain"/>
    <property type="match status" value="1"/>
</dbReference>
<gene>
    <name evidence="6" type="ORF">G9U51_01805</name>
</gene>
<evidence type="ECO:0000256" key="1">
    <source>
        <dbReference type="ARBA" id="ARBA00023015"/>
    </source>
</evidence>
<evidence type="ECO:0000256" key="2">
    <source>
        <dbReference type="ARBA" id="ARBA00023125"/>
    </source>
</evidence>
<comment type="caution">
    <text evidence="6">The sequence shown here is derived from an EMBL/GenBank/DDBJ whole genome shotgun (WGS) entry which is preliminary data.</text>
</comment>
<dbReference type="SMART" id="SM00346">
    <property type="entry name" value="HTH_ICLR"/>
    <property type="match status" value="1"/>
</dbReference>
<dbReference type="PANTHER" id="PTHR30136">
    <property type="entry name" value="HELIX-TURN-HELIX TRANSCRIPTIONAL REGULATOR, ICLR FAMILY"/>
    <property type="match status" value="1"/>
</dbReference>
<dbReference type="Proteomes" id="UP000744769">
    <property type="component" value="Unassembled WGS sequence"/>
</dbReference>
<dbReference type="EMBL" id="JAAOIV010000001">
    <property type="protein sequence ID" value="NHN54515.1"/>
    <property type="molecule type" value="Genomic_DNA"/>
</dbReference>
<dbReference type="PROSITE" id="PS51078">
    <property type="entry name" value="ICLR_ED"/>
    <property type="match status" value="1"/>
</dbReference>
<dbReference type="InterPro" id="IPR036388">
    <property type="entry name" value="WH-like_DNA-bd_sf"/>
</dbReference>
<dbReference type="RefSeq" id="WP_166192201.1">
    <property type="nucleotide sequence ID" value="NZ_JAAOIV010000001.1"/>
</dbReference>
<dbReference type="GO" id="GO:0045892">
    <property type="term" value="P:negative regulation of DNA-templated transcription"/>
    <property type="evidence" value="ECO:0007669"/>
    <property type="project" value="TreeGrafter"/>
</dbReference>
<dbReference type="InterPro" id="IPR036390">
    <property type="entry name" value="WH_DNA-bd_sf"/>
</dbReference>
<dbReference type="InterPro" id="IPR050707">
    <property type="entry name" value="HTH_MetabolicPath_Reg"/>
</dbReference>
<proteinExistence type="predicted"/>
<feature type="domain" description="IclR-ED" evidence="5">
    <location>
        <begin position="70"/>
        <end position="209"/>
    </location>
</feature>
<dbReference type="InterPro" id="IPR029016">
    <property type="entry name" value="GAF-like_dom_sf"/>
</dbReference>
<dbReference type="Pfam" id="PF09339">
    <property type="entry name" value="HTH_IclR"/>
    <property type="match status" value="1"/>
</dbReference>
<dbReference type="Pfam" id="PF01614">
    <property type="entry name" value="IclR_C"/>
    <property type="match status" value="1"/>
</dbReference>
<accession>A0A967AZ68</accession>
<sequence length="209" mass="21618">MDRETSQTMDRGLAVLERLAEPDAAAGRTVTQLAQDLGVGRPVVYRLVASLARLDLVIRRDDGRIALGTGLIRLAAAVLPSVREAALPVLRELADHTGCTAHLTVADRGDALAVAVVEPRHTDLHVAYRMGARHPLSEGAAGRAILAGREGGTGVVRTEGELQAGAHGLAAPVAGAEASVGVVSLEAVQTERVEPYVLAAANRLAGLIG</sequence>
<reference evidence="6" key="1">
    <citation type="submission" date="2020-03" db="EMBL/GenBank/DDBJ databases">
        <title>Draft sequencing of Calidifontibacter sp. DB0510.</title>
        <authorList>
            <person name="Kim D.-U."/>
        </authorList>
    </citation>
    <scope>NUCLEOTIDE SEQUENCE</scope>
    <source>
        <strain evidence="6">DB0510</strain>
    </source>
</reference>
<dbReference type="InterPro" id="IPR005471">
    <property type="entry name" value="Tscrpt_reg_IclR_N"/>
</dbReference>
<dbReference type="PROSITE" id="PS51077">
    <property type="entry name" value="HTH_ICLR"/>
    <property type="match status" value="1"/>
</dbReference>
<evidence type="ECO:0000313" key="7">
    <source>
        <dbReference type="Proteomes" id="UP000744769"/>
    </source>
</evidence>
<name>A0A967AZ68_9MICO</name>
<dbReference type="PANTHER" id="PTHR30136:SF24">
    <property type="entry name" value="HTH-TYPE TRANSCRIPTIONAL REPRESSOR ALLR"/>
    <property type="match status" value="1"/>
</dbReference>
<protein>
    <submittedName>
        <fullName evidence="6">Helix-turn-helix domain-containing protein</fullName>
    </submittedName>
</protein>
<dbReference type="InterPro" id="IPR014757">
    <property type="entry name" value="Tscrpt_reg_IclR_C"/>
</dbReference>